<dbReference type="OrthoDB" id="8479273at2"/>
<dbReference type="Proteomes" id="UP000319897">
    <property type="component" value="Unassembled WGS sequence"/>
</dbReference>
<feature type="chain" id="PRO_5021235937" description="Porin" evidence="1">
    <location>
        <begin position="36"/>
        <end position="250"/>
    </location>
</feature>
<dbReference type="AlphaFoldDB" id="A0A501XJP8"/>
<organism evidence="2 3">
    <name type="scientific">Sandaracinobacter neustonicus</name>
    <dbReference type="NCBI Taxonomy" id="1715348"/>
    <lineage>
        <taxon>Bacteria</taxon>
        <taxon>Pseudomonadati</taxon>
        <taxon>Pseudomonadota</taxon>
        <taxon>Alphaproteobacteria</taxon>
        <taxon>Sphingomonadales</taxon>
        <taxon>Sphingosinicellaceae</taxon>
        <taxon>Sandaracinobacter</taxon>
    </lineage>
</organism>
<evidence type="ECO:0000256" key="1">
    <source>
        <dbReference type="SAM" id="SignalP"/>
    </source>
</evidence>
<evidence type="ECO:0000313" key="3">
    <source>
        <dbReference type="Proteomes" id="UP000319897"/>
    </source>
</evidence>
<dbReference type="EMBL" id="VFSU01000026">
    <property type="protein sequence ID" value="TPE60523.1"/>
    <property type="molecule type" value="Genomic_DNA"/>
</dbReference>
<protein>
    <recommendedName>
        <fullName evidence="4">Porin</fullName>
    </recommendedName>
</protein>
<dbReference type="RefSeq" id="WP_140928459.1">
    <property type="nucleotide sequence ID" value="NZ_VFSU01000026.1"/>
</dbReference>
<evidence type="ECO:0008006" key="4">
    <source>
        <dbReference type="Google" id="ProtNLM"/>
    </source>
</evidence>
<name>A0A501XJP8_9SPHN</name>
<reference evidence="2 3" key="1">
    <citation type="submission" date="2019-06" db="EMBL/GenBank/DDBJ databases">
        <authorList>
            <person name="Lee I."/>
            <person name="Jang G.I."/>
            <person name="Hwang C.Y."/>
        </authorList>
    </citation>
    <scope>NUCLEOTIDE SEQUENCE [LARGE SCALE GENOMIC DNA]</scope>
    <source>
        <strain evidence="2 3">PAMC 28131</strain>
    </source>
</reference>
<comment type="caution">
    <text evidence="2">The sequence shown here is derived from an EMBL/GenBank/DDBJ whole genome shotgun (WGS) entry which is preliminary data.</text>
</comment>
<proteinExistence type="predicted"/>
<keyword evidence="1" id="KW-0732">Signal</keyword>
<feature type="signal peptide" evidence="1">
    <location>
        <begin position="1"/>
        <end position="35"/>
    </location>
</feature>
<keyword evidence="3" id="KW-1185">Reference proteome</keyword>
<sequence>MSPARGVKRLVASFAGAALLCVSAGFGGLASSALAATAKTRLVPEVTTENSTAGFRTRSQALVLQPINLDVSKFAFTAPGRVASSKVQTVERSFSFTPSGNPKGVSVGGSVRSVQTAAADRSGDAGLSPAGYNFDLSVGYRGVQLSGGMSRVDGGIGGRSRQGMDVGVGYGARNWQAAIQASAERDSNQLIPRTATPDPRYSVEASGALALSPRVSVGGSLRYRLAPEHPTPLDPDKDDRAVMLGGAVAF</sequence>
<gene>
    <name evidence="2" type="ORF">FJQ54_11010</name>
</gene>
<accession>A0A501XJP8</accession>
<evidence type="ECO:0000313" key="2">
    <source>
        <dbReference type="EMBL" id="TPE60523.1"/>
    </source>
</evidence>